<dbReference type="SMART" id="SM00475">
    <property type="entry name" value="53EXOc"/>
    <property type="match status" value="1"/>
</dbReference>
<dbReference type="PROSITE" id="PS00447">
    <property type="entry name" value="DNA_POLYMERASE_A"/>
    <property type="match status" value="1"/>
</dbReference>
<keyword evidence="8 16" id="KW-0227">DNA damage</keyword>
<dbReference type="InterPro" id="IPR020045">
    <property type="entry name" value="DNA_polI_H3TH"/>
</dbReference>
<dbReference type="FunFam" id="1.20.1060.10:FF:000001">
    <property type="entry name" value="DNA polymerase I"/>
    <property type="match status" value="1"/>
</dbReference>
<evidence type="ECO:0000256" key="13">
    <source>
        <dbReference type="ARBA" id="ARBA00023204"/>
    </source>
</evidence>
<keyword evidence="4 16" id="KW-0808">Transferase</keyword>
<dbReference type="Proteomes" id="UP000711407">
    <property type="component" value="Unassembled WGS sequence"/>
</dbReference>
<dbReference type="Pfam" id="PF01612">
    <property type="entry name" value="DNA_pol_A_exo1"/>
    <property type="match status" value="1"/>
</dbReference>
<comment type="similarity">
    <text evidence="1 16">Belongs to the DNA polymerase type-A family.</text>
</comment>
<evidence type="ECO:0000256" key="6">
    <source>
        <dbReference type="ARBA" id="ARBA00022705"/>
    </source>
</evidence>
<dbReference type="Gene3D" id="3.40.50.1010">
    <property type="entry name" value="5'-nuclease"/>
    <property type="match status" value="1"/>
</dbReference>
<dbReference type="GO" id="GO:0003677">
    <property type="term" value="F:DNA binding"/>
    <property type="evidence" value="ECO:0007669"/>
    <property type="project" value="UniProtKB-UniRule"/>
</dbReference>
<name>A0A4Q0U7F5_9BACT</name>
<keyword evidence="13 16" id="KW-0234">DNA repair</keyword>
<dbReference type="InterPro" id="IPR019760">
    <property type="entry name" value="DNA-dir_DNA_pol_A_CS"/>
</dbReference>
<dbReference type="PANTHER" id="PTHR10133:SF27">
    <property type="entry name" value="DNA POLYMERASE NU"/>
    <property type="match status" value="1"/>
</dbReference>
<dbReference type="SUPFAM" id="SSF88723">
    <property type="entry name" value="PIN domain-like"/>
    <property type="match status" value="1"/>
</dbReference>
<dbReference type="NCBIfam" id="NF004397">
    <property type="entry name" value="PRK05755.1"/>
    <property type="match status" value="1"/>
</dbReference>
<dbReference type="InterPro" id="IPR008918">
    <property type="entry name" value="HhH2"/>
</dbReference>
<sequence>MENKKLFLLDAFALIYRAYYALIRAPRITSKGLNTSAIFGFCNTLDEVLRKENPTHIAVCFDPPGPTFRHEMYDQYKAGREAQPEDITIAIPYIKRIIRAYNIPVIEVEGYEADDVIGTLSRMAEKKGYDTYMMTPDKDYGQLVTDHVWMYRPALRGEGFEIRGPKEICERYGISSPLQVIDLLALEGDASDNIPGCPGIGEKTAQKLIAAYHDVETMLDKAGEIPGAVGRKVRDNAEQISFSKTLATIKTDVPLDIDIDALVRTPEDVDALKEVYRELEFRTFLNRLNDRAASAKADTPKEEGSMGSLFDIENPDGSPSDILPAGDTLNGIAHSFTVVTDPAAVAAVVDRASKEERIGVDFYAIGDQAMTALWRGLAIAFADGDGFYIPVPEGKSRAELMDALNTLFGQGTVAIVSHDIKSDYLLLKREGIDWRADYFDTSVTHYILEPETGHRLPTVAARYLNYITIDYTDNVRSLRRYKPMATEDACELFCESALTALRLYEPLKGEIISRDQLPLLDNIELPLVRVLAEMEWTGARINADELHELSLRYTAQLTAMEEEVYRMAGRRFNIASPMQVGEILFGEMKIDPAAKKTKRGFYSTTEEILEKYRHTVPLVDLILKIRALRKLLVTYIDALPQLVNPATGKIHTTYNQTVTATGRISSANPNLQNIPIRSDDGREIRKAFIADPGCLFMSADYSQIELRLMADMSGDPDMVHAFNAGEDIHRSTAAKVYQVPIGDVTDSMRRNAKTANFGIIYGISAFGLSERLGIPRAEAKRLIEGYFASYPHIREFIDKQIEEAKERGFVTTLMGRKRYLPDINSRNSVVRSYAERNAVNAPLQGSAADIIKIAMINIYRHMEEAGLRSRMIMQVHDELIFNVVPEELERLQQIVTADMSDAYHGRVPLEVSAGVGANWLEAH</sequence>
<dbReference type="InterPro" id="IPR043502">
    <property type="entry name" value="DNA/RNA_pol_sf"/>
</dbReference>
<dbReference type="CDD" id="cd08637">
    <property type="entry name" value="DNA_pol_A_pol_I_C"/>
    <property type="match status" value="1"/>
</dbReference>
<dbReference type="Pfam" id="PF02739">
    <property type="entry name" value="5_3_exonuc_N"/>
    <property type="match status" value="1"/>
</dbReference>
<protein>
    <recommendedName>
        <fullName evidence="3 15">DNA polymerase I</fullName>
        <ecNumber evidence="2 15">2.7.7.7</ecNumber>
    </recommendedName>
</protein>
<dbReference type="InterPro" id="IPR002562">
    <property type="entry name" value="3'-5'_exonuclease_dom"/>
</dbReference>
<evidence type="ECO:0000256" key="2">
    <source>
        <dbReference type="ARBA" id="ARBA00012417"/>
    </source>
</evidence>
<dbReference type="PANTHER" id="PTHR10133">
    <property type="entry name" value="DNA POLYMERASE I"/>
    <property type="match status" value="1"/>
</dbReference>
<keyword evidence="7" id="KW-0540">Nuclease</keyword>
<dbReference type="AlphaFoldDB" id="A0A4Q0U7F5"/>
<dbReference type="SUPFAM" id="SSF47807">
    <property type="entry name" value="5' to 3' exonuclease, C-terminal subdomain"/>
    <property type="match status" value="1"/>
</dbReference>
<keyword evidence="11 16" id="KW-0239">DNA-directed DNA polymerase</keyword>
<dbReference type="SUPFAM" id="SSF53098">
    <property type="entry name" value="Ribonuclease H-like"/>
    <property type="match status" value="1"/>
</dbReference>
<evidence type="ECO:0000256" key="3">
    <source>
        <dbReference type="ARBA" id="ARBA00020311"/>
    </source>
</evidence>
<evidence type="ECO:0000256" key="5">
    <source>
        <dbReference type="ARBA" id="ARBA00022695"/>
    </source>
</evidence>
<dbReference type="FunFam" id="1.10.150.20:FF:000002">
    <property type="entry name" value="DNA polymerase I"/>
    <property type="match status" value="1"/>
</dbReference>
<dbReference type="InterPro" id="IPR002421">
    <property type="entry name" value="5-3_exonuclease"/>
</dbReference>
<dbReference type="InterPro" id="IPR029060">
    <property type="entry name" value="PIN-like_dom_sf"/>
</dbReference>
<dbReference type="EMBL" id="DYXT01000020">
    <property type="protein sequence ID" value="HJE38778.1"/>
    <property type="molecule type" value="Genomic_DNA"/>
</dbReference>
<keyword evidence="5 16" id="KW-0548">Nucleotidyltransferase</keyword>
<dbReference type="Gene3D" id="3.30.420.10">
    <property type="entry name" value="Ribonuclease H-like superfamily/Ribonuclease H"/>
    <property type="match status" value="1"/>
</dbReference>
<dbReference type="CDD" id="cd09898">
    <property type="entry name" value="H3TH_53EXO"/>
    <property type="match status" value="1"/>
</dbReference>
<dbReference type="PRINTS" id="PR00868">
    <property type="entry name" value="DNAPOLI"/>
</dbReference>
<dbReference type="Pfam" id="PF00476">
    <property type="entry name" value="DNA_pol_A"/>
    <property type="match status" value="1"/>
</dbReference>
<comment type="function">
    <text evidence="16">In addition to polymerase activity, this DNA polymerase exhibits 3'-5' and 5'-3' exonuclease activity.</text>
</comment>
<dbReference type="InterPro" id="IPR018320">
    <property type="entry name" value="DNA_polymerase_1"/>
</dbReference>
<dbReference type="InterPro" id="IPR012337">
    <property type="entry name" value="RNaseH-like_sf"/>
</dbReference>
<evidence type="ECO:0000256" key="16">
    <source>
        <dbReference type="RuleBase" id="RU004460"/>
    </source>
</evidence>
<evidence type="ECO:0000256" key="12">
    <source>
        <dbReference type="ARBA" id="ARBA00023125"/>
    </source>
</evidence>
<reference evidence="17" key="2">
    <citation type="submission" date="2021-09" db="EMBL/GenBank/DDBJ databases">
        <authorList>
            <person name="Gilroy R."/>
        </authorList>
    </citation>
    <scope>NUCLEOTIDE SEQUENCE</scope>
    <source>
        <strain evidence="17">4100</strain>
    </source>
</reference>
<reference evidence="17" key="1">
    <citation type="journal article" date="2021" name="PeerJ">
        <title>Extensive microbial diversity within the chicken gut microbiome revealed by metagenomics and culture.</title>
        <authorList>
            <person name="Gilroy R."/>
            <person name="Ravi A."/>
            <person name="Getino M."/>
            <person name="Pursley I."/>
            <person name="Horton D.L."/>
            <person name="Alikhan N.F."/>
            <person name="Baker D."/>
            <person name="Gharbi K."/>
            <person name="Hall N."/>
            <person name="Watson M."/>
            <person name="Adriaenssens E.M."/>
            <person name="Foster-Nyarko E."/>
            <person name="Jarju S."/>
            <person name="Secka A."/>
            <person name="Antonio M."/>
            <person name="Oren A."/>
            <person name="Chaudhuri R.R."/>
            <person name="La Ragione R."/>
            <person name="Hildebrand F."/>
            <person name="Pallen M.J."/>
        </authorList>
    </citation>
    <scope>NUCLEOTIDE SEQUENCE</scope>
    <source>
        <strain evidence="17">4100</strain>
    </source>
</reference>
<evidence type="ECO:0000256" key="7">
    <source>
        <dbReference type="ARBA" id="ARBA00022722"/>
    </source>
</evidence>
<keyword evidence="10 16" id="KW-0269">Exonuclease</keyword>
<dbReference type="InterPro" id="IPR036279">
    <property type="entry name" value="5-3_exonuclease_C_sf"/>
</dbReference>
<dbReference type="NCBIfam" id="TIGR00593">
    <property type="entry name" value="pola"/>
    <property type="match status" value="1"/>
</dbReference>
<evidence type="ECO:0000256" key="8">
    <source>
        <dbReference type="ARBA" id="ARBA00022763"/>
    </source>
</evidence>
<dbReference type="InterPro" id="IPR020046">
    <property type="entry name" value="5-3_exonucl_a-hlix_arch_N"/>
</dbReference>
<accession>A0A4Q0U7F5</accession>
<dbReference type="GO" id="GO:0003887">
    <property type="term" value="F:DNA-directed DNA polymerase activity"/>
    <property type="evidence" value="ECO:0007669"/>
    <property type="project" value="UniProtKB-UniRule"/>
</dbReference>
<dbReference type="SMART" id="SM00474">
    <property type="entry name" value="35EXOc"/>
    <property type="match status" value="1"/>
</dbReference>
<keyword evidence="9 16" id="KW-0378">Hydrolase</keyword>
<evidence type="ECO:0000256" key="15">
    <source>
        <dbReference type="NCBIfam" id="TIGR00593"/>
    </source>
</evidence>
<evidence type="ECO:0000256" key="4">
    <source>
        <dbReference type="ARBA" id="ARBA00022679"/>
    </source>
</evidence>
<dbReference type="Pfam" id="PF01367">
    <property type="entry name" value="5_3_exonuc"/>
    <property type="match status" value="1"/>
</dbReference>
<dbReference type="InterPro" id="IPR002298">
    <property type="entry name" value="DNA_polymerase_A"/>
</dbReference>
<gene>
    <name evidence="16 17" type="primary">polA</name>
    <name evidence="17" type="ORF">K8V47_03310</name>
</gene>
<organism evidence="17 18">
    <name type="scientific">Candidatus Amulumruptor caecigallinarius</name>
    <dbReference type="NCBI Taxonomy" id="2109911"/>
    <lineage>
        <taxon>Bacteria</taxon>
        <taxon>Pseudomonadati</taxon>
        <taxon>Bacteroidota</taxon>
        <taxon>Bacteroidia</taxon>
        <taxon>Bacteroidales</taxon>
        <taxon>Muribaculaceae</taxon>
        <taxon>Candidatus Amulumruptor</taxon>
    </lineage>
</organism>
<keyword evidence="6 16" id="KW-0235">DNA replication</keyword>
<dbReference type="FunFam" id="1.10.150.20:FF:000003">
    <property type="entry name" value="DNA polymerase I"/>
    <property type="match status" value="1"/>
</dbReference>
<dbReference type="SUPFAM" id="SSF56672">
    <property type="entry name" value="DNA/RNA polymerases"/>
    <property type="match status" value="1"/>
</dbReference>
<dbReference type="CDD" id="cd09859">
    <property type="entry name" value="PIN_53EXO"/>
    <property type="match status" value="1"/>
</dbReference>
<dbReference type="GO" id="GO:0008409">
    <property type="term" value="F:5'-3' exonuclease activity"/>
    <property type="evidence" value="ECO:0007669"/>
    <property type="project" value="UniProtKB-UniRule"/>
</dbReference>
<keyword evidence="12 16" id="KW-0238">DNA-binding</keyword>
<dbReference type="InterPro" id="IPR036397">
    <property type="entry name" value="RNaseH_sf"/>
</dbReference>
<proteinExistence type="inferred from homology"/>
<comment type="catalytic activity">
    <reaction evidence="14 16">
        <text>DNA(n) + a 2'-deoxyribonucleoside 5'-triphosphate = DNA(n+1) + diphosphate</text>
        <dbReference type="Rhea" id="RHEA:22508"/>
        <dbReference type="Rhea" id="RHEA-COMP:17339"/>
        <dbReference type="Rhea" id="RHEA-COMP:17340"/>
        <dbReference type="ChEBI" id="CHEBI:33019"/>
        <dbReference type="ChEBI" id="CHEBI:61560"/>
        <dbReference type="ChEBI" id="CHEBI:173112"/>
        <dbReference type="EC" id="2.7.7.7"/>
    </reaction>
</comment>
<dbReference type="SMART" id="SM00482">
    <property type="entry name" value="POLAc"/>
    <property type="match status" value="1"/>
</dbReference>
<evidence type="ECO:0000256" key="14">
    <source>
        <dbReference type="ARBA" id="ARBA00049244"/>
    </source>
</evidence>
<evidence type="ECO:0000313" key="17">
    <source>
        <dbReference type="EMBL" id="HJE38778.1"/>
    </source>
</evidence>
<dbReference type="Gene3D" id="1.20.1060.10">
    <property type="entry name" value="Taq DNA Polymerase, Chain T, domain 4"/>
    <property type="match status" value="1"/>
</dbReference>
<evidence type="ECO:0000256" key="10">
    <source>
        <dbReference type="ARBA" id="ARBA00022839"/>
    </source>
</evidence>
<dbReference type="InterPro" id="IPR001098">
    <property type="entry name" value="DNA-dir_DNA_pol_A_palm_dom"/>
</dbReference>
<dbReference type="SMART" id="SM00279">
    <property type="entry name" value="HhH2"/>
    <property type="match status" value="1"/>
</dbReference>
<dbReference type="GO" id="GO:0008408">
    <property type="term" value="F:3'-5' exonuclease activity"/>
    <property type="evidence" value="ECO:0007669"/>
    <property type="project" value="UniProtKB-UniRule"/>
</dbReference>
<dbReference type="EC" id="2.7.7.7" evidence="2 15"/>
<dbReference type="Gene3D" id="3.30.70.370">
    <property type="match status" value="1"/>
</dbReference>
<comment type="caution">
    <text evidence="17">The sequence shown here is derived from an EMBL/GenBank/DDBJ whole genome shotgun (WGS) entry which is preliminary data.</text>
</comment>
<dbReference type="GO" id="GO:0006302">
    <property type="term" value="P:double-strand break repair"/>
    <property type="evidence" value="ECO:0007669"/>
    <property type="project" value="TreeGrafter"/>
</dbReference>
<dbReference type="GO" id="GO:0006261">
    <property type="term" value="P:DNA-templated DNA replication"/>
    <property type="evidence" value="ECO:0007669"/>
    <property type="project" value="UniProtKB-UniRule"/>
</dbReference>
<dbReference type="Gene3D" id="1.10.150.20">
    <property type="entry name" value="5' to 3' exonuclease, C-terminal subdomain"/>
    <property type="match status" value="2"/>
</dbReference>
<evidence type="ECO:0000256" key="9">
    <source>
        <dbReference type="ARBA" id="ARBA00022801"/>
    </source>
</evidence>
<evidence type="ECO:0000256" key="1">
    <source>
        <dbReference type="ARBA" id="ARBA00007705"/>
    </source>
</evidence>
<evidence type="ECO:0000256" key="11">
    <source>
        <dbReference type="ARBA" id="ARBA00022932"/>
    </source>
</evidence>
<evidence type="ECO:0000313" key="18">
    <source>
        <dbReference type="Proteomes" id="UP000711407"/>
    </source>
</evidence>